<name>A0AAU9L333_9STRA</name>
<gene>
    <name evidence="2" type="ORF">PBS003_LOCUS5806</name>
</gene>
<evidence type="ECO:0000313" key="2">
    <source>
        <dbReference type="EMBL" id="CAH0479145.1"/>
    </source>
</evidence>
<accession>A0AAU9L333</accession>
<protein>
    <recommendedName>
        <fullName evidence="4">NADH-ubiquinone oxidoreductase ESSS subunit</fullName>
    </recommendedName>
</protein>
<evidence type="ECO:0008006" key="4">
    <source>
        <dbReference type="Google" id="ProtNLM"/>
    </source>
</evidence>
<keyword evidence="1" id="KW-1133">Transmembrane helix</keyword>
<sequence>MQECIIRSMRFLSVRSFSSHGKPHVHMPETAMLTNNGTHQFKRKGWEYSAYMGILGGPILLFLGLMNAPETDSDVFAREEVLAKRKGIELLARRPTGPISQRDALKSSDIGASPMLIHKE</sequence>
<evidence type="ECO:0000256" key="1">
    <source>
        <dbReference type="SAM" id="Phobius"/>
    </source>
</evidence>
<evidence type="ECO:0000313" key="3">
    <source>
        <dbReference type="Proteomes" id="UP001160483"/>
    </source>
</evidence>
<keyword evidence="1" id="KW-0472">Membrane</keyword>
<reference evidence="2" key="1">
    <citation type="submission" date="2021-11" db="EMBL/GenBank/DDBJ databases">
        <authorList>
            <person name="Islam A."/>
            <person name="Islam S."/>
            <person name="Flora M.S."/>
            <person name="Rahman M."/>
            <person name="Ziaur R.M."/>
            <person name="Epstein J.H."/>
            <person name="Hassan M."/>
            <person name="Klassen M."/>
            <person name="Woodard K."/>
            <person name="Webb A."/>
            <person name="Webby R.J."/>
            <person name="El Zowalaty M.E."/>
        </authorList>
    </citation>
    <scope>NUCLEOTIDE SEQUENCE</scope>
    <source>
        <strain evidence="2">Pbs3</strain>
    </source>
</reference>
<feature type="transmembrane region" description="Helical" evidence="1">
    <location>
        <begin position="48"/>
        <end position="66"/>
    </location>
</feature>
<comment type="caution">
    <text evidence="2">The sequence shown here is derived from an EMBL/GenBank/DDBJ whole genome shotgun (WGS) entry which is preliminary data.</text>
</comment>
<dbReference type="AlphaFoldDB" id="A0AAU9L333"/>
<proteinExistence type="predicted"/>
<keyword evidence="1" id="KW-0812">Transmembrane</keyword>
<dbReference type="Proteomes" id="UP001160483">
    <property type="component" value="Unassembled WGS sequence"/>
</dbReference>
<dbReference type="EMBL" id="CAKKTJ010000295">
    <property type="protein sequence ID" value="CAH0479145.1"/>
    <property type="molecule type" value="Genomic_DNA"/>
</dbReference>
<organism evidence="2 3">
    <name type="scientific">Peronospora belbahrii</name>
    <dbReference type="NCBI Taxonomy" id="622444"/>
    <lineage>
        <taxon>Eukaryota</taxon>
        <taxon>Sar</taxon>
        <taxon>Stramenopiles</taxon>
        <taxon>Oomycota</taxon>
        <taxon>Peronosporomycetes</taxon>
        <taxon>Peronosporales</taxon>
        <taxon>Peronosporaceae</taxon>
        <taxon>Peronospora</taxon>
    </lineage>
</organism>